<feature type="region of interest" description="Disordered" evidence="4">
    <location>
        <begin position="98"/>
        <end position="200"/>
    </location>
</feature>
<dbReference type="AlphaFoldDB" id="A0A0M0JCN4"/>
<evidence type="ECO:0000256" key="1">
    <source>
        <dbReference type="ARBA" id="ARBA00022737"/>
    </source>
</evidence>
<keyword evidence="7" id="KW-1185">Reference proteome</keyword>
<dbReference type="PRINTS" id="PR01415">
    <property type="entry name" value="ANKYRIN"/>
</dbReference>
<comment type="caution">
    <text evidence="6">The sequence shown here is derived from an EMBL/GenBank/DDBJ whole genome shotgun (WGS) entry which is preliminary data.</text>
</comment>
<name>A0A0M0JCN4_9EUKA</name>
<proteinExistence type="predicted"/>
<dbReference type="Gene3D" id="3.90.70.80">
    <property type="match status" value="1"/>
</dbReference>
<evidence type="ECO:0000256" key="4">
    <source>
        <dbReference type="SAM" id="MobiDB-lite"/>
    </source>
</evidence>
<dbReference type="PANTHER" id="PTHR24198:SF185">
    <property type="entry name" value="ANKYRIN-3"/>
    <property type="match status" value="1"/>
</dbReference>
<evidence type="ECO:0000313" key="7">
    <source>
        <dbReference type="Proteomes" id="UP000037460"/>
    </source>
</evidence>
<dbReference type="CDD" id="cd22758">
    <property type="entry name" value="OTU_232R-like"/>
    <property type="match status" value="1"/>
</dbReference>
<accession>A0A0M0JCN4</accession>
<evidence type="ECO:0000256" key="2">
    <source>
        <dbReference type="ARBA" id="ARBA00023043"/>
    </source>
</evidence>
<dbReference type="EMBL" id="JWZX01003112">
    <property type="protein sequence ID" value="KOO24245.1"/>
    <property type="molecule type" value="Genomic_DNA"/>
</dbReference>
<evidence type="ECO:0000256" key="3">
    <source>
        <dbReference type="PROSITE-ProRule" id="PRU00023"/>
    </source>
</evidence>
<dbReference type="InterPro" id="IPR002110">
    <property type="entry name" value="Ankyrin_rpt"/>
</dbReference>
<dbReference type="Gene3D" id="1.25.40.20">
    <property type="entry name" value="Ankyrin repeat-containing domain"/>
    <property type="match status" value="1"/>
</dbReference>
<feature type="compositionally biased region" description="Pro residues" evidence="4">
    <location>
        <begin position="11"/>
        <end position="22"/>
    </location>
</feature>
<sequence>MAPARGVSAPSPMPGTPYALPPSAPPPPAVLFAKGDVVLYHPAQGAPIPAEVLVVHNDDMPPYYTIRCEGVEKQVEQQQLALPTTALARPLAGPYQLPTTAPMLPTTAPNVPTTAPTMPTTAPDVPTGGDAADLSAVVSAPMGGGAAEGPSAFARPDERRSGRPDERRSGRPDERRSGRPDEPTPTTPTRPAPTPPSYEYANTMYPKVAIPMAAMPAGKIDTIRPDTLGGEGPYHAKPPSAKPPTRGIMAPNTTRGIVASEPSAELQALRDRVNKAREKEAEKHLPQDPRSRLARHLGVRGFKIKDVPGDNNCQFHAIADQLEQQVGFGGYNALKLRQKAVQWLKTNGSRAMDDGKVGERFMLKDSVGVDNWHAYLAEMEQHGRTWGDEATLLAMSATLLAMSVLFKAEICVISSLSEDYCHVVKPPDVWKVELRTRLYLGHFADPRGSGISAVRALNREVVSATSDGDIVYRTKVVAPRQQGLIAATGEPASFEQPMTGEQLMLEIDRGNLTKVRVLLASGVPADTSMDSGQKTALMLAAERGHVSVAKELILNGADPNGTSKLLGFTPLMAAAAWGQADVITLLISAGADVDARTVTANAVSAIDIAQKRGHGEVVRKLLIAGATLPAMVDPTRSVLELAASNAIRQRGEDGGQASCVIL</sequence>
<dbReference type="Pfam" id="PF12796">
    <property type="entry name" value="Ank_2"/>
    <property type="match status" value="1"/>
</dbReference>
<feature type="region of interest" description="Disordered" evidence="4">
    <location>
        <begin position="1"/>
        <end position="22"/>
    </location>
</feature>
<dbReference type="InterPro" id="IPR036770">
    <property type="entry name" value="Ankyrin_rpt-contain_sf"/>
</dbReference>
<feature type="repeat" description="ANK" evidence="3">
    <location>
        <begin position="532"/>
        <end position="564"/>
    </location>
</feature>
<dbReference type="InterPro" id="IPR038765">
    <property type="entry name" value="Papain-like_cys_pep_sf"/>
</dbReference>
<dbReference type="PANTHER" id="PTHR24198">
    <property type="entry name" value="ANKYRIN REPEAT AND PROTEIN KINASE DOMAIN-CONTAINING PROTEIN"/>
    <property type="match status" value="1"/>
</dbReference>
<dbReference type="PROSITE" id="PS50088">
    <property type="entry name" value="ANK_REPEAT"/>
    <property type="match status" value="2"/>
</dbReference>
<feature type="domain" description="OTU" evidence="5">
    <location>
        <begin position="302"/>
        <end position="426"/>
    </location>
</feature>
<organism evidence="6 7">
    <name type="scientific">Chrysochromulina tobinii</name>
    <dbReference type="NCBI Taxonomy" id="1460289"/>
    <lineage>
        <taxon>Eukaryota</taxon>
        <taxon>Haptista</taxon>
        <taxon>Haptophyta</taxon>
        <taxon>Prymnesiophyceae</taxon>
        <taxon>Prymnesiales</taxon>
        <taxon>Chrysochromulinaceae</taxon>
        <taxon>Chrysochromulina</taxon>
    </lineage>
</organism>
<dbReference type="SUPFAM" id="SSF54001">
    <property type="entry name" value="Cysteine proteinases"/>
    <property type="match status" value="1"/>
</dbReference>
<feature type="compositionally biased region" description="Pro residues" evidence="4">
    <location>
        <begin position="183"/>
        <end position="196"/>
    </location>
</feature>
<reference evidence="7" key="1">
    <citation type="journal article" date="2015" name="PLoS Genet.">
        <title>Genome Sequence and Transcriptome Analyses of Chrysochromulina tobin: Metabolic Tools for Enhanced Algal Fitness in the Prominent Order Prymnesiales (Haptophyceae).</title>
        <authorList>
            <person name="Hovde B.T."/>
            <person name="Deodato C.R."/>
            <person name="Hunsperger H.M."/>
            <person name="Ryken S.A."/>
            <person name="Yost W."/>
            <person name="Jha R.K."/>
            <person name="Patterson J."/>
            <person name="Monnat R.J. Jr."/>
            <person name="Barlow S.B."/>
            <person name="Starkenburg S.R."/>
            <person name="Cattolico R.A."/>
        </authorList>
    </citation>
    <scope>NUCLEOTIDE SEQUENCE</scope>
    <source>
        <strain evidence="7">CCMP291</strain>
    </source>
</reference>
<dbReference type="PROSITE" id="PS50297">
    <property type="entry name" value="ANK_REP_REGION"/>
    <property type="match status" value="2"/>
</dbReference>
<evidence type="ECO:0000259" key="5">
    <source>
        <dbReference type="PROSITE" id="PS50802"/>
    </source>
</evidence>
<keyword evidence="2 3" id="KW-0040">ANK repeat</keyword>
<dbReference type="PROSITE" id="PS50802">
    <property type="entry name" value="OTU"/>
    <property type="match status" value="1"/>
</dbReference>
<dbReference type="Proteomes" id="UP000037460">
    <property type="component" value="Unassembled WGS sequence"/>
</dbReference>
<gene>
    <name evidence="6" type="ORF">Ctob_001255</name>
</gene>
<feature type="region of interest" description="Disordered" evidence="4">
    <location>
        <begin position="228"/>
        <end position="247"/>
    </location>
</feature>
<keyword evidence="1" id="KW-0677">Repeat</keyword>
<protein>
    <submittedName>
        <fullName evidence="6">Ankyrin</fullName>
    </submittedName>
</protein>
<dbReference type="GO" id="GO:0005737">
    <property type="term" value="C:cytoplasm"/>
    <property type="evidence" value="ECO:0007669"/>
    <property type="project" value="TreeGrafter"/>
</dbReference>
<feature type="compositionally biased region" description="Basic and acidic residues" evidence="4">
    <location>
        <begin position="155"/>
        <end position="182"/>
    </location>
</feature>
<dbReference type="Pfam" id="PF02338">
    <property type="entry name" value="OTU"/>
    <property type="match status" value="1"/>
</dbReference>
<dbReference type="InterPro" id="IPR003323">
    <property type="entry name" value="OTU_dom"/>
</dbReference>
<dbReference type="SUPFAM" id="SSF48403">
    <property type="entry name" value="Ankyrin repeat"/>
    <property type="match status" value="1"/>
</dbReference>
<dbReference type="SMART" id="SM00248">
    <property type="entry name" value="ANK"/>
    <property type="match status" value="3"/>
</dbReference>
<evidence type="ECO:0000313" key="6">
    <source>
        <dbReference type="EMBL" id="KOO24245.1"/>
    </source>
</evidence>
<feature type="repeat" description="ANK" evidence="3">
    <location>
        <begin position="566"/>
        <end position="598"/>
    </location>
</feature>
<feature type="compositionally biased region" description="Low complexity" evidence="4">
    <location>
        <begin position="98"/>
        <end position="127"/>
    </location>
</feature>
<dbReference type="OrthoDB" id="496981at2759"/>